<evidence type="ECO:0000256" key="2">
    <source>
        <dbReference type="ARBA" id="ARBA00023080"/>
    </source>
</evidence>
<protein>
    <submittedName>
        <fullName evidence="3">Deoxycytidine triphosphate deaminase</fullName>
    </submittedName>
</protein>
<dbReference type="EMBL" id="QDKG01000004">
    <property type="protein sequence ID" value="PVH24728.1"/>
    <property type="molecule type" value="Genomic_DNA"/>
</dbReference>
<dbReference type="InterPro" id="IPR011962">
    <property type="entry name" value="dCTP_deaminase"/>
</dbReference>
<name>A0A2T8HH08_9SPHI</name>
<dbReference type="AlphaFoldDB" id="A0A2T8HH08"/>
<dbReference type="SUPFAM" id="SSF51283">
    <property type="entry name" value="dUTPase-like"/>
    <property type="match status" value="1"/>
</dbReference>
<dbReference type="OrthoDB" id="798159at2"/>
<proteinExistence type="predicted"/>
<organism evidence="3 4">
    <name type="scientific">Sphingobacterium corticibacter</name>
    <dbReference type="NCBI Taxonomy" id="2171749"/>
    <lineage>
        <taxon>Bacteria</taxon>
        <taxon>Pseudomonadati</taxon>
        <taxon>Bacteroidota</taxon>
        <taxon>Sphingobacteriia</taxon>
        <taxon>Sphingobacteriales</taxon>
        <taxon>Sphingobacteriaceae</taxon>
        <taxon>Sphingobacterium</taxon>
    </lineage>
</organism>
<dbReference type="InterPro" id="IPR033704">
    <property type="entry name" value="dUTPase_trimeric"/>
</dbReference>
<dbReference type="Pfam" id="PF22769">
    <property type="entry name" value="DCD"/>
    <property type="match status" value="1"/>
</dbReference>
<dbReference type="CDD" id="cd07557">
    <property type="entry name" value="trimeric_dUTPase"/>
    <property type="match status" value="1"/>
</dbReference>
<dbReference type="GO" id="GO:0008829">
    <property type="term" value="F:dCTP deaminase activity"/>
    <property type="evidence" value="ECO:0007669"/>
    <property type="project" value="InterPro"/>
</dbReference>
<evidence type="ECO:0000313" key="3">
    <source>
        <dbReference type="EMBL" id="PVH24728.1"/>
    </source>
</evidence>
<keyword evidence="1" id="KW-0378">Hydrolase</keyword>
<dbReference type="GO" id="GO:0006229">
    <property type="term" value="P:dUTP biosynthetic process"/>
    <property type="evidence" value="ECO:0007669"/>
    <property type="project" value="InterPro"/>
</dbReference>
<dbReference type="InterPro" id="IPR036157">
    <property type="entry name" value="dUTPase-like_sf"/>
</dbReference>
<comment type="caution">
    <text evidence="3">The sequence shown here is derived from an EMBL/GenBank/DDBJ whole genome shotgun (WGS) entry which is preliminary data.</text>
</comment>
<evidence type="ECO:0000256" key="1">
    <source>
        <dbReference type="ARBA" id="ARBA00022801"/>
    </source>
</evidence>
<gene>
    <name evidence="3" type="ORF">DC487_11400</name>
</gene>
<dbReference type="RefSeq" id="WP_116776112.1">
    <property type="nucleotide sequence ID" value="NZ_QDKG01000004.1"/>
</dbReference>
<accession>A0A2T8HH08</accession>
<sequence>MAFLGGRDLRLFLNNKIISDYQETRIKQAAYELSLGEEVYRTDAIDGKVEVLNDKNRTVTINPGQFTLLMTKETVTIPSDKLAFISIKAKPKLKGLVNVSGFHVDPGFSGKLLFSVYNAGPSTITLRHDEPYFLIWFAELKQNLLSNDLYNNSGNNHQDQKGIPSEYIDALKSGELASPSALLKKIKDVEKIKINNEYLLKLFIGIAVTIGLKIMWDSNAEQKGYEMRVLEERTLKNLYEQIDSIKSNSISLGNIDSIIRESKQTPNGIK</sequence>
<keyword evidence="4" id="KW-1185">Reference proteome</keyword>
<dbReference type="Proteomes" id="UP000245627">
    <property type="component" value="Unassembled WGS sequence"/>
</dbReference>
<keyword evidence="2" id="KW-0546">Nucleotide metabolism</keyword>
<reference evidence="3 4" key="1">
    <citation type="submission" date="2018-04" db="EMBL/GenBank/DDBJ databases">
        <title>Sphingobacterium cortibacter sp. nov.</title>
        <authorList>
            <person name="Li Y."/>
        </authorList>
    </citation>
    <scope>NUCLEOTIDE SEQUENCE [LARGE SCALE GENOMIC DNA]</scope>
    <source>
        <strain evidence="3 4">2c-3</strain>
    </source>
</reference>
<dbReference type="Gene3D" id="2.70.40.10">
    <property type="match status" value="1"/>
</dbReference>
<evidence type="ECO:0000313" key="4">
    <source>
        <dbReference type="Proteomes" id="UP000245627"/>
    </source>
</evidence>